<dbReference type="AlphaFoldDB" id="A0A4Y2NJA0"/>
<proteinExistence type="predicted"/>
<sequence>MLAHLIFSLRLNQHSKNEKRNFLRFKGHSHLYIGSLSHHLNGSVTNYTRYPSPTHAITVQPGFISNLSPTSPLFPFITDATQLHDLEMKATGWSIHPSEHLKPRNQISLKTE</sequence>
<protein>
    <submittedName>
        <fullName evidence="1">Uncharacterized protein</fullName>
    </submittedName>
</protein>
<dbReference type="Proteomes" id="UP000499080">
    <property type="component" value="Unassembled WGS sequence"/>
</dbReference>
<gene>
    <name evidence="1" type="ORF">AVEN_3436_1</name>
</gene>
<name>A0A4Y2NJA0_ARAVE</name>
<accession>A0A4Y2NJA0</accession>
<comment type="caution">
    <text evidence="1">The sequence shown here is derived from an EMBL/GenBank/DDBJ whole genome shotgun (WGS) entry which is preliminary data.</text>
</comment>
<keyword evidence="2" id="KW-1185">Reference proteome</keyword>
<organism evidence="1 2">
    <name type="scientific">Araneus ventricosus</name>
    <name type="common">Orbweaver spider</name>
    <name type="synonym">Epeira ventricosa</name>
    <dbReference type="NCBI Taxonomy" id="182803"/>
    <lineage>
        <taxon>Eukaryota</taxon>
        <taxon>Metazoa</taxon>
        <taxon>Ecdysozoa</taxon>
        <taxon>Arthropoda</taxon>
        <taxon>Chelicerata</taxon>
        <taxon>Arachnida</taxon>
        <taxon>Araneae</taxon>
        <taxon>Araneomorphae</taxon>
        <taxon>Entelegynae</taxon>
        <taxon>Araneoidea</taxon>
        <taxon>Araneidae</taxon>
        <taxon>Araneus</taxon>
    </lineage>
</organism>
<reference evidence="1 2" key="1">
    <citation type="journal article" date="2019" name="Sci. Rep.">
        <title>Orb-weaving spider Araneus ventricosus genome elucidates the spidroin gene catalogue.</title>
        <authorList>
            <person name="Kono N."/>
            <person name="Nakamura H."/>
            <person name="Ohtoshi R."/>
            <person name="Moran D.A.P."/>
            <person name="Shinohara A."/>
            <person name="Yoshida Y."/>
            <person name="Fujiwara M."/>
            <person name="Mori M."/>
            <person name="Tomita M."/>
            <person name="Arakawa K."/>
        </authorList>
    </citation>
    <scope>NUCLEOTIDE SEQUENCE [LARGE SCALE GENOMIC DNA]</scope>
</reference>
<evidence type="ECO:0000313" key="1">
    <source>
        <dbReference type="EMBL" id="GBN38992.1"/>
    </source>
</evidence>
<evidence type="ECO:0000313" key="2">
    <source>
        <dbReference type="Proteomes" id="UP000499080"/>
    </source>
</evidence>
<dbReference type="EMBL" id="BGPR01009271">
    <property type="protein sequence ID" value="GBN38992.1"/>
    <property type="molecule type" value="Genomic_DNA"/>
</dbReference>